<dbReference type="EMBL" id="BT063724">
    <property type="protein sequence ID" value="ACN28421.1"/>
    <property type="molecule type" value="mRNA"/>
</dbReference>
<proteinExistence type="evidence at transcript level"/>
<keyword evidence="1" id="KW-0812">Transmembrane</keyword>
<sequence>MDRNPRPSKSNCFCRLASSAGHRLDSLIYAVSCLLEQDEFTAKHVCTIQAQRRARSHHITARQLEGHLCLKPGQLAHITALSRRRRRRFRRWFHGPPRRRLRQLVLDLPLLLLLLLQLFQLRF</sequence>
<organism evidence="2">
    <name type="scientific">Zea mays</name>
    <name type="common">Maize</name>
    <dbReference type="NCBI Taxonomy" id="4577"/>
    <lineage>
        <taxon>Eukaryota</taxon>
        <taxon>Viridiplantae</taxon>
        <taxon>Streptophyta</taxon>
        <taxon>Embryophyta</taxon>
        <taxon>Tracheophyta</taxon>
        <taxon>Spermatophyta</taxon>
        <taxon>Magnoliopsida</taxon>
        <taxon>Liliopsida</taxon>
        <taxon>Poales</taxon>
        <taxon>Poaceae</taxon>
        <taxon>PACMAD clade</taxon>
        <taxon>Panicoideae</taxon>
        <taxon>Andropogonodae</taxon>
        <taxon>Andropogoneae</taxon>
        <taxon>Tripsacinae</taxon>
        <taxon>Zea</taxon>
    </lineage>
</organism>
<feature type="transmembrane region" description="Helical" evidence="1">
    <location>
        <begin position="104"/>
        <end position="121"/>
    </location>
</feature>
<name>C0P605_MAIZE</name>
<evidence type="ECO:0000256" key="1">
    <source>
        <dbReference type="SAM" id="Phobius"/>
    </source>
</evidence>
<accession>C0P605</accession>
<keyword evidence="1" id="KW-1133">Transmembrane helix</keyword>
<dbReference type="AlphaFoldDB" id="C0P605"/>
<keyword evidence="1" id="KW-0472">Membrane</keyword>
<protein>
    <submittedName>
        <fullName evidence="2">Uncharacterized protein</fullName>
    </submittedName>
</protein>
<reference evidence="2" key="1">
    <citation type="journal article" date="2009" name="PLoS Genet.">
        <title>Sequencing, mapping, and analysis of 27,455 maize full-length cDNAs.</title>
        <authorList>
            <person name="Soderlund C."/>
            <person name="Descour A."/>
            <person name="Kudrna D."/>
            <person name="Bomhoff M."/>
            <person name="Boyd L."/>
            <person name="Currie J."/>
            <person name="Angelova A."/>
            <person name="Collura K."/>
            <person name="Wissotski M."/>
            <person name="Ashley E."/>
            <person name="Morrow D."/>
            <person name="Fernandes J."/>
            <person name="Walbot V."/>
            <person name="Yu Y."/>
        </authorList>
    </citation>
    <scope>NUCLEOTIDE SEQUENCE</scope>
    <source>
        <strain evidence="2">B73</strain>
    </source>
</reference>
<reference evidence="2" key="2">
    <citation type="submission" date="2012-06" db="EMBL/GenBank/DDBJ databases">
        <authorList>
            <person name="Yu Y."/>
            <person name="Currie J."/>
            <person name="Lomeli R."/>
            <person name="Angelova A."/>
            <person name="Collura K."/>
            <person name="Wissotski M."/>
            <person name="Campos D."/>
            <person name="Kudrna D."/>
            <person name="Golser W."/>
            <person name="Ashely E."/>
            <person name="Descour A."/>
            <person name="Fernandes J."/>
            <person name="Soderlund C."/>
            <person name="Walbot V."/>
        </authorList>
    </citation>
    <scope>NUCLEOTIDE SEQUENCE</scope>
    <source>
        <strain evidence="2">B73</strain>
    </source>
</reference>
<evidence type="ECO:0000313" key="2">
    <source>
        <dbReference type="EMBL" id="ACN28421.1"/>
    </source>
</evidence>